<keyword evidence="2" id="KW-1185">Reference proteome</keyword>
<reference evidence="2" key="1">
    <citation type="journal article" date="2016" name="Nat. Biotechnol.">
        <title>Sequencing wild and cultivated cassava and related species reveals extensive interspecific hybridization and genetic diversity.</title>
        <authorList>
            <person name="Bredeson J.V."/>
            <person name="Lyons J.B."/>
            <person name="Prochnik S.E."/>
            <person name="Wu G.A."/>
            <person name="Ha C.M."/>
            <person name="Edsinger-Gonzales E."/>
            <person name="Grimwood J."/>
            <person name="Schmutz J."/>
            <person name="Rabbi I.Y."/>
            <person name="Egesi C."/>
            <person name="Nauluvula P."/>
            <person name="Lebot V."/>
            <person name="Ndunguru J."/>
            <person name="Mkamilo G."/>
            <person name="Bart R.S."/>
            <person name="Setter T.L."/>
            <person name="Gleadow R.M."/>
            <person name="Kulakow P."/>
            <person name="Ferguson M.E."/>
            <person name="Rounsley S."/>
            <person name="Rokhsar D.S."/>
        </authorList>
    </citation>
    <scope>NUCLEOTIDE SEQUENCE [LARGE SCALE GENOMIC DNA]</scope>
    <source>
        <strain evidence="2">cv. AM560-2</strain>
    </source>
</reference>
<evidence type="ECO:0000313" key="2">
    <source>
        <dbReference type="Proteomes" id="UP000091857"/>
    </source>
</evidence>
<sequence>MTGFCNLLILALINMVSAVCNNSLDVRITEEEEVEEVTEDNQVGSEVWNFKLDELKLACGYRFSPHDSELIVHYLLRKILGQQLPVNIIPEIDLYQYDADQLPISEFKHGKPGEAYFFTRVERRYSRGSSWKRTTKTGFWKATGSDVQVEYKNKVIGLKKTMVFYWGKAPVGEKSPWIMHEYRVHPNFFSQDDEYDRFKSMLESYVVCRIRSKGEDSDSESKSFRRKAGKKNRKFKWN</sequence>
<gene>
    <name evidence="1" type="ORF">MANES_01G029001v8</name>
</gene>
<comment type="caution">
    <text evidence="1">The sequence shown here is derived from an EMBL/GenBank/DDBJ whole genome shotgun (WGS) entry which is preliminary data.</text>
</comment>
<dbReference type="Proteomes" id="UP000091857">
    <property type="component" value="Chromosome 1"/>
</dbReference>
<organism evidence="1 2">
    <name type="scientific">Manihot esculenta</name>
    <name type="common">Cassava</name>
    <name type="synonym">Jatropha manihot</name>
    <dbReference type="NCBI Taxonomy" id="3983"/>
    <lineage>
        <taxon>Eukaryota</taxon>
        <taxon>Viridiplantae</taxon>
        <taxon>Streptophyta</taxon>
        <taxon>Embryophyta</taxon>
        <taxon>Tracheophyta</taxon>
        <taxon>Spermatophyta</taxon>
        <taxon>Magnoliopsida</taxon>
        <taxon>eudicotyledons</taxon>
        <taxon>Gunneridae</taxon>
        <taxon>Pentapetalae</taxon>
        <taxon>rosids</taxon>
        <taxon>fabids</taxon>
        <taxon>Malpighiales</taxon>
        <taxon>Euphorbiaceae</taxon>
        <taxon>Crotonoideae</taxon>
        <taxon>Manihoteae</taxon>
        <taxon>Manihot</taxon>
    </lineage>
</organism>
<accession>A0ACB7IF09</accession>
<proteinExistence type="predicted"/>
<name>A0ACB7IF09_MANES</name>
<dbReference type="EMBL" id="CM004387">
    <property type="protein sequence ID" value="KAG8661661.1"/>
    <property type="molecule type" value="Genomic_DNA"/>
</dbReference>
<evidence type="ECO:0000313" key="1">
    <source>
        <dbReference type="EMBL" id="KAG8661661.1"/>
    </source>
</evidence>
<protein>
    <submittedName>
        <fullName evidence="1">Uncharacterized protein</fullName>
    </submittedName>
</protein>